<dbReference type="SUPFAM" id="SSF51905">
    <property type="entry name" value="FAD/NAD(P)-binding domain"/>
    <property type="match status" value="1"/>
</dbReference>
<dbReference type="Gene3D" id="3.50.50.60">
    <property type="entry name" value="FAD/NAD(P)-binding domain"/>
    <property type="match status" value="1"/>
</dbReference>
<organism evidence="3 4">
    <name type="scientific">Helicobacter marmotae</name>
    <dbReference type="NCBI Taxonomy" id="152490"/>
    <lineage>
        <taxon>Bacteria</taxon>
        <taxon>Pseudomonadati</taxon>
        <taxon>Campylobacterota</taxon>
        <taxon>Epsilonproteobacteria</taxon>
        <taxon>Campylobacterales</taxon>
        <taxon>Helicobacteraceae</taxon>
        <taxon>Helicobacter</taxon>
    </lineage>
</organism>
<protein>
    <submittedName>
        <fullName evidence="3">NAD(P)/FAD-dependent oxidoreductase</fullName>
    </submittedName>
</protein>
<keyword evidence="4" id="KW-1185">Reference proteome</keyword>
<evidence type="ECO:0000256" key="1">
    <source>
        <dbReference type="SAM" id="SignalP"/>
    </source>
</evidence>
<evidence type="ECO:0000259" key="2">
    <source>
        <dbReference type="Pfam" id="PF07992"/>
    </source>
</evidence>
<dbReference type="GO" id="GO:0016491">
    <property type="term" value="F:oxidoreductase activity"/>
    <property type="evidence" value="ECO:0007669"/>
    <property type="project" value="InterPro"/>
</dbReference>
<feature type="signal peptide" evidence="1">
    <location>
        <begin position="1"/>
        <end position="22"/>
    </location>
</feature>
<dbReference type="Pfam" id="PF07992">
    <property type="entry name" value="Pyr_redox_2"/>
    <property type="match status" value="1"/>
</dbReference>
<dbReference type="OrthoDB" id="5321870at2"/>
<feature type="domain" description="FAD/NAD(P)-binding" evidence="2">
    <location>
        <begin position="4"/>
        <end position="144"/>
    </location>
</feature>
<dbReference type="AlphaFoldDB" id="A0A3D8I1Y3"/>
<dbReference type="Proteomes" id="UP000256599">
    <property type="component" value="Unassembled WGS sequence"/>
</dbReference>
<proteinExistence type="predicted"/>
<dbReference type="EMBL" id="NXLR01000022">
    <property type="protein sequence ID" value="RDU58996.1"/>
    <property type="molecule type" value="Genomic_DNA"/>
</dbReference>
<comment type="caution">
    <text evidence="3">The sequence shown here is derived from an EMBL/GenBank/DDBJ whole genome shotgun (WGS) entry which is preliminary data.</text>
</comment>
<evidence type="ECO:0000313" key="4">
    <source>
        <dbReference type="Proteomes" id="UP000256599"/>
    </source>
</evidence>
<keyword evidence="1" id="KW-0732">Signal</keyword>
<name>A0A3D8I1Y3_9HELI</name>
<accession>A0A3D8I1Y3</accession>
<dbReference type="PRINTS" id="PR00368">
    <property type="entry name" value="FADPNR"/>
</dbReference>
<feature type="chain" id="PRO_5017657011" evidence="1">
    <location>
        <begin position="23"/>
        <end position="198"/>
    </location>
</feature>
<evidence type="ECO:0000313" key="3">
    <source>
        <dbReference type="EMBL" id="RDU58996.1"/>
    </source>
</evidence>
<gene>
    <name evidence="3" type="ORF">CQA63_08520</name>
</gene>
<dbReference type="RefSeq" id="WP_104700537.1">
    <property type="nucleotide sequence ID" value="NZ_FZPP01000038.1"/>
</dbReference>
<sequence>MKKSVVIVGGSIAGLSAALVLASAKNNELDFDITIIDDGKADLNAVAIYNVPLFPKGIQGKAIIEHTKKQIADLLEVKYVDGNAEEISGSKGSFSTKGNGFEYKSDYVILATGASRFDIKGLGDIVKPHELMNKPGKIRLSHTGRQQIKDGIYVGGLASGVTTMVTCAMGSGAEAACALLSDIHGAVSIVHDTPTTRK</sequence>
<dbReference type="InterPro" id="IPR036188">
    <property type="entry name" value="FAD/NAD-bd_sf"/>
</dbReference>
<dbReference type="InterPro" id="IPR023753">
    <property type="entry name" value="FAD/NAD-binding_dom"/>
</dbReference>
<reference evidence="3 4" key="1">
    <citation type="submission" date="2018-04" db="EMBL/GenBank/DDBJ databases">
        <title>Novel Campyloabacter and Helicobacter Species and Strains.</title>
        <authorList>
            <person name="Mannion A.J."/>
            <person name="Shen Z."/>
            <person name="Fox J.G."/>
        </authorList>
    </citation>
    <scope>NUCLEOTIDE SEQUENCE [LARGE SCALE GENOMIC DNA]</scope>
    <source>
        <strain evidence="3 4">MIT 98-6070</strain>
    </source>
</reference>
<dbReference type="PRINTS" id="PR00469">
    <property type="entry name" value="PNDRDTASEII"/>
</dbReference>